<dbReference type="EMBL" id="CAVMBE010000034">
    <property type="protein sequence ID" value="CAK4030035.1"/>
    <property type="molecule type" value="Genomic_DNA"/>
</dbReference>
<feature type="compositionally biased region" description="Basic residues" evidence="1">
    <location>
        <begin position="116"/>
        <end position="128"/>
    </location>
</feature>
<dbReference type="SUPFAM" id="SSF48371">
    <property type="entry name" value="ARM repeat"/>
    <property type="match status" value="1"/>
</dbReference>
<dbReference type="Pfam" id="PF08514">
    <property type="entry name" value="STAG"/>
    <property type="match status" value="1"/>
</dbReference>
<dbReference type="Proteomes" id="UP001296104">
    <property type="component" value="Unassembled WGS sequence"/>
</dbReference>
<protein>
    <submittedName>
        <fullName evidence="3">Cohesin subunit psc3</fullName>
    </submittedName>
</protein>
<dbReference type="InterPro" id="IPR013721">
    <property type="entry name" value="STAG"/>
</dbReference>
<accession>A0AAI9EBE1</accession>
<comment type="caution">
    <text evidence="3">The sequence shown here is derived from an EMBL/GenBank/DDBJ whole genome shotgun (WGS) entry which is preliminary data.</text>
</comment>
<dbReference type="GO" id="GO:0005634">
    <property type="term" value="C:nucleus"/>
    <property type="evidence" value="ECO:0007669"/>
    <property type="project" value="TreeGrafter"/>
</dbReference>
<proteinExistence type="predicted"/>
<feature type="region of interest" description="Disordered" evidence="1">
    <location>
        <begin position="192"/>
        <end position="216"/>
    </location>
</feature>
<dbReference type="Pfam" id="PF24571">
    <property type="entry name" value="HEAT_SCC3-SA"/>
    <property type="match status" value="1"/>
</dbReference>
<organism evidence="3 4">
    <name type="scientific">Lecanosticta acicola</name>
    <dbReference type="NCBI Taxonomy" id="111012"/>
    <lineage>
        <taxon>Eukaryota</taxon>
        <taxon>Fungi</taxon>
        <taxon>Dikarya</taxon>
        <taxon>Ascomycota</taxon>
        <taxon>Pezizomycotina</taxon>
        <taxon>Dothideomycetes</taxon>
        <taxon>Dothideomycetidae</taxon>
        <taxon>Mycosphaerellales</taxon>
        <taxon>Mycosphaerellaceae</taxon>
        <taxon>Lecanosticta</taxon>
    </lineage>
</organism>
<feature type="compositionally biased region" description="Acidic residues" evidence="1">
    <location>
        <begin position="1000"/>
        <end position="1029"/>
    </location>
</feature>
<feature type="compositionally biased region" description="Polar residues" evidence="1">
    <location>
        <begin position="27"/>
        <end position="37"/>
    </location>
</feature>
<evidence type="ECO:0000313" key="4">
    <source>
        <dbReference type="Proteomes" id="UP001296104"/>
    </source>
</evidence>
<dbReference type="PANTHER" id="PTHR11199:SF0">
    <property type="entry name" value="LD34181P-RELATED"/>
    <property type="match status" value="1"/>
</dbReference>
<dbReference type="InterPro" id="IPR039662">
    <property type="entry name" value="Cohesin_Scc3/SA"/>
</dbReference>
<dbReference type="InterPro" id="IPR020839">
    <property type="entry name" value="SCD"/>
</dbReference>
<dbReference type="GO" id="GO:0007062">
    <property type="term" value="P:sister chromatid cohesion"/>
    <property type="evidence" value="ECO:0007669"/>
    <property type="project" value="UniProtKB-ARBA"/>
</dbReference>
<feature type="region of interest" description="Disordered" evidence="1">
    <location>
        <begin position="1101"/>
        <end position="1209"/>
    </location>
</feature>
<dbReference type="InterPro" id="IPR016024">
    <property type="entry name" value="ARM-type_fold"/>
</dbReference>
<feature type="compositionally biased region" description="Low complexity" evidence="1">
    <location>
        <begin position="1116"/>
        <end position="1138"/>
    </location>
</feature>
<feature type="compositionally biased region" description="Basic and acidic residues" evidence="1">
    <location>
        <begin position="1164"/>
        <end position="1180"/>
    </location>
</feature>
<dbReference type="PROSITE" id="PS51425">
    <property type="entry name" value="SCD"/>
    <property type="match status" value="1"/>
</dbReference>
<feature type="region of interest" description="Disordered" evidence="1">
    <location>
        <begin position="1"/>
        <end position="129"/>
    </location>
</feature>
<feature type="compositionally biased region" description="Basic residues" evidence="1">
    <location>
        <begin position="1105"/>
        <end position="1115"/>
    </location>
</feature>
<evidence type="ECO:0000256" key="1">
    <source>
        <dbReference type="SAM" id="MobiDB-lite"/>
    </source>
</evidence>
<feature type="domain" description="SCD" evidence="2">
    <location>
        <begin position="355"/>
        <end position="440"/>
    </location>
</feature>
<feature type="region of interest" description="Disordered" evidence="1">
    <location>
        <begin position="1000"/>
        <end position="1045"/>
    </location>
</feature>
<dbReference type="GO" id="GO:0000785">
    <property type="term" value="C:chromatin"/>
    <property type="evidence" value="ECO:0007669"/>
    <property type="project" value="TreeGrafter"/>
</dbReference>
<evidence type="ECO:0000313" key="3">
    <source>
        <dbReference type="EMBL" id="CAK4030035.1"/>
    </source>
</evidence>
<dbReference type="InterPro" id="IPR056396">
    <property type="entry name" value="HEAT_SCC3-SA"/>
</dbReference>
<dbReference type="GO" id="GO:0008278">
    <property type="term" value="C:cohesin complex"/>
    <property type="evidence" value="ECO:0007669"/>
    <property type="project" value="TreeGrafter"/>
</dbReference>
<reference evidence="3" key="1">
    <citation type="submission" date="2023-11" db="EMBL/GenBank/DDBJ databases">
        <authorList>
            <person name="Alioto T."/>
            <person name="Alioto T."/>
            <person name="Gomez Garrido J."/>
        </authorList>
    </citation>
    <scope>NUCLEOTIDE SEQUENCE</scope>
</reference>
<name>A0AAI9EBE1_9PEZI</name>
<gene>
    <name evidence="3" type="ORF">LECACI_7A005375</name>
</gene>
<feature type="compositionally biased region" description="Acidic residues" evidence="1">
    <location>
        <begin position="1147"/>
        <end position="1163"/>
    </location>
</feature>
<dbReference type="AlphaFoldDB" id="A0AAI9EBE1"/>
<dbReference type="InterPro" id="IPR011989">
    <property type="entry name" value="ARM-like"/>
</dbReference>
<dbReference type="GO" id="GO:0003682">
    <property type="term" value="F:chromatin binding"/>
    <property type="evidence" value="ECO:0007669"/>
    <property type="project" value="TreeGrafter"/>
</dbReference>
<feature type="compositionally biased region" description="Low complexity" evidence="1">
    <location>
        <begin position="1030"/>
        <end position="1039"/>
    </location>
</feature>
<evidence type="ECO:0000259" key="2">
    <source>
        <dbReference type="PROSITE" id="PS51425"/>
    </source>
</evidence>
<dbReference type="Gene3D" id="1.25.10.10">
    <property type="entry name" value="Leucine-rich Repeat Variant"/>
    <property type="match status" value="1"/>
</dbReference>
<dbReference type="PANTHER" id="PTHR11199">
    <property type="entry name" value="STROMAL ANTIGEN"/>
    <property type="match status" value="1"/>
</dbReference>
<dbReference type="Pfam" id="PF21581">
    <property type="entry name" value="SCD"/>
    <property type="match status" value="1"/>
</dbReference>
<sequence>MATSSNTATDAPAASKRASSRVRKQPQHYTSSPFSSNSKRKRGDDEPADANEDVDMDDEEESEEEEDPEDNAPAEEEIRAQKRARKPKSSAPKKPAQKKPKVNGVTLPIRPVTKGAGKRAPAKKRAPKKAMAVNTADAEAAGGLYAELFAHGKAFEEVVDQWLQAFEAHESRALADIINFMLKAAGCDGKVTEDDIEDPDNATPRLSDLQEEHKATQPTDYPLIAKGKNAGAAFKATISTFMQVLIKSMAAKGLLSEPELMENMQIWLPVMASATDRPFRHTATVCSLSINTALCEIASELATKSADNQRHADAESKRPKPNKERVKQIEQKAKEASHQLERVRGYIKDWFETVFIHRYRDVDPLIRRDCVEALGDWILSLPDEFFDGHHLRYLGWQLSDENAAVRLEDVKQLRRLYDDSDKIGGLRTFTERFRSRMVEIGTSDADTGVRVAGLELLDVLRANDLLEPDDIDAIGRLVFHEDNKVRVAVAGFFSANVNDLYNARVDELGGFESLEEAIPDPGEGNFEAPRVEWLRFKSLAESLQAYDQDDTLPSHVERSKNDGSLVLHAAGVDSRFTLAVDVLYDKIDDLHDWEALAGHLLFDHSGARANGAGDDSLSQLKAQSTLEPDEEITLLEVLNACVKRSLGALAEKITGTKSKLTKKQKEELQEEQEEAVRNLTEIIPKLLRKFGDESRTAGAVLRLEGVLALPALQGLRYESAASASLLEDLRKQFMSHGTDEVLAPATAAILHAQSYGELDDTATDKITTLWEDVVGNLAELLNVKTVTVRGAAQQQELTALSNNLLRICRLAQVSNCIAPLEDTNVAAKDDPTGKEYNGAIDFIIDLVQRATHSSGPSPDPEEAQLEDLVAARAAEAALFYFRWKLLSIMTAIKTGASSELGDEMLEALAERRDAYAENLEKALDSRRASEPICSSVSGCLLDLYTSSAVLRTVKGRPGLSDSYTVLIMDFDEDRQKSVMKVFAAVEREFAKLTGKRLEEAVSEDAVEEDVDADPIDDDPLSDDGSDDETQPPTQATQQQRNAKAMKPVLAEERLCQLTAKIVYAMASGVFDDRSHRKRLERNKSKLGHNFKEVLNYLDAQQQQKKQVKGKGKAKPPKATTAPPAAKKTTTTTTKASAKSNAIVADSDHEDEIEDAEEEEEEEEEARRQRELLEAGEGRASDEDEEDEAMAANGAPSEQEAAESSGARHG</sequence>
<feature type="compositionally biased region" description="Basic and acidic residues" evidence="1">
    <location>
        <begin position="307"/>
        <end position="336"/>
    </location>
</feature>
<feature type="compositionally biased region" description="Acidic residues" evidence="1">
    <location>
        <begin position="46"/>
        <end position="75"/>
    </location>
</feature>
<feature type="region of interest" description="Disordered" evidence="1">
    <location>
        <begin position="305"/>
        <end position="336"/>
    </location>
</feature>
<keyword evidence="4" id="KW-1185">Reference proteome</keyword>